<dbReference type="InterPro" id="IPR050483">
    <property type="entry name" value="CoA-transferase_III_domain"/>
</dbReference>
<dbReference type="Proteomes" id="UP000321638">
    <property type="component" value="Unassembled WGS sequence"/>
</dbReference>
<gene>
    <name evidence="2" type="ORF">FHP25_34460</name>
</gene>
<evidence type="ECO:0000256" key="1">
    <source>
        <dbReference type="ARBA" id="ARBA00022679"/>
    </source>
</evidence>
<dbReference type="EMBL" id="VDUZ01000059">
    <property type="protein sequence ID" value="TXL70432.1"/>
    <property type="molecule type" value="Genomic_DNA"/>
</dbReference>
<sequence length="398" mass="42651">MTTAKALQGVRVIEVANFLAAPSMGMHLADYGADVVKVERPGSGDEFRKWGLSKNGVALYFKVINRNKRSVTADLRTPLGQDIVKRLARTADILVENYRPGTMEKWGLGYDVLSAINPGLVMMRLTGYGQTGPAARKPGFGTALEGFAGAVYISGEPGRPPLLPGFGLADGSAGIMGAFLALAALRERDANGGRGQVVDLALYEAMFGLLGPFVVDHDQHGIVQERMGSRVPWVAPRNTYRTRDGRWVSLSASSNQTFARLCRALAIPELAADPRFAENRDRIGNVEALDRLLQDAIGRFDRDALIATLEAAEAVVAPVNSIADIAADPHIQARESIVAVDDEELGGPVHMQNVAGRFSRTPGRIAHAGPPLGAHNRQVLMEELGFSAEELAAAELPI</sequence>
<dbReference type="Gene3D" id="3.30.1540.10">
    <property type="entry name" value="formyl-coa transferase, domain 3"/>
    <property type="match status" value="1"/>
</dbReference>
<dbReference type="GO" id="GO:0008410">
    <property type="term" value="F:CoA-transferase activity"/>
    <property type="evidence" value="ECO:0007669"/>
    <property type="project" value="TreeGrafter"/>
</dbReference>
<keyword evidence="1 2" id="KW-0808">Transferase</keyword>
<accession>A0A5C8PB02</accession>
<proteinExistence type="predicted"/>
<dbReference type="AlphaFoldDB" id="A0A5C8PB02"/>
<protein>
    <submittedName>
        <fullName evidence="2">CoA transferase</fullName>
    </submittedName>
</protein>
<name>A0A5C8PB02_9HYPH</name>
<organism evidence="2 3">
    <name type="scientific">Vineibacter terrae</name>
    <dbReference type="NCBI Taxonomy" id="2586908"/>
    <lineage>
        <taxon>Bacteria</taxon>
        <taxon>Pseudomonadati</taxon>
        <taxon>Pseudomonadota</taxon>
        <taxon>Alphaproteobacteria</taxon>
        <taxon>Hyphomicrobiales</taxon>
        <taxon>Vineibacter</taxon>
    </lineage>
</organism>
<dbReference type="RefSeq" id="WP_147851549.1">
    <property type="nucleotide sequence ID" value="NZ_VDUZ01000059.1"/>
</dbReference>
<keyword evidence="3" id="KW-1185">Reference proteome</keyword>
<dbReference type="PANTHER" id="PTHR48207">
    <property type="entry name" value="SUCCINATE--HYDROXYMETHYLGLUTARATE COA-TRANSFERASE"/>
    <property type="match status" value="1"/>
</dbReference>
<dbReference type="SUPFAM" id="SSF89796">
    <property type="entry name" value="CoA-transferase family III (CaiB/BaiF)"/>
    <property type="match status" value="1"/>
</dbReference>
<evidence type="ECO:0000313" key="2">
    <source>
        <dbReference type="EMBL" id="TXL70432.1"/>
    </source>
</evidence>
<dbReference type="InterPro" id="IPR023606">
    <property type="entry name" value="CoA-Trfase_III_dom_1_sf"/>
</dbReference>
<dbReference type="Gene3D" id="3.40.50.10540">
    <property type="entry name" value="Crotonobetainyl-coa:carnitine coa-transferase, domain 1"/>
    <property type="match status" value="1"/>
</dbReference>
<dbReference type="Pfam" id="PF02515">
    <property type="entry name" value="CoA_transf_3"/>
    <property type="match status" value="1"/>
</dbReference>
<evidence type="ECO:0000313" key="3">
    <source>
        <dbReference type="Proteomes" id="UP000321638"/>
    </source>
</evidence>
<dbReference type="PANTHER" id="PTHR48207:SF3">
    <property type="entry name" value="SUCCINATE--HYDROXYMETHYLGLUTARATE COA-TRANSFERASE"/>
    <property type="match status" value="1"/>
</dbReference>
<reference evidence="2 3" key="1">
    <citation type="submission" date="2019-06" db="EMBL/GenBank/DDBJ databases">
        <title>New taxonomy in bacterial strain CC-CFT640, isolated from vineyard.</title>
        <authorList>
            <person name="Lin S.-Y."/>
            <person name="Tsai C.-F."/>
            <person name="Young C.-C."/>
        </authorList>
    </citation>
    <scope>NUCLEOTIDE SEQUENCE [LARGE SCALE GENOMIC DNA]</scope>
    <source>
        <strain evidence="2 3">CC-CFT640</strain>
    </source>
</reference>
<dbReference type="OrthoDB" id="9806585at2"/>
<dbReference type="InterPro" id="IPR003673">
    <property type="entry name" value="CoA-Trfase_fam_III"/>
</dbReference>
<comment type="caution">
    <text evidence="2">The sequence shown here is derived from an EMBL/GenBank/DDBJ whole genome shotgun (WGS) entry which is preliminary data.</text>
</comment>
<dbReference type="InterPro" id="IPR044855">
    <property type="entry name" value="CoA-Trfase_III_dom3_sf"/>
</dbReference>